<dbReference type="FunFam" id="2.30.42.10:FF:000107">
    <property type="entry name" value="26S proteasome non-ATPase regulatory subunit 9"/>
    <property type="match status" value="1"/>
</dbReference>
<dbReference type="InterPro" id="IPR036034">
    <property type="entry name" value="PDZ_sf"/>
</dbReference>
<accession>A0A0K9P0I0</accession>
<dbReference type="Proteomes" id="UP000036987">
    <property type="component" value="Unassembled WGS sequence"/>
</dbReference>
<dbReference type="PANTHER" id="PTHR12651:SF1">
    <property type="entry name" value="26S PROTEASOME NON-ATPASE REGULATORY SUBUNIT 9"/>
    <property type="match status" value="1"/>
</dbReference>
<evidence type="ECO:0000256" key="1">
    <source>
        <dbReference type="ARBA" id="ARBA00023186"/>
    </source>
</evidence>
<dbReference type="EMBL" id="LFYR01001351">
    <property type="protein sequence ID" value="KMZ62488.1"/>
    <property type="molecule type" value="Genomic_DNA"/>
</dbReference>
<keyword evidence="1" id="KW-0143">Chaperone</keyword>
<sequence>MVAPNLKAETFSLMERRSSIENQMNVIIERLIRPGGAGLYDNLLDSEGFPRSDIDIMAIRADRKRLSEFRNDHSDITRKIDLNLQILHSRKVNQDAFSQTGMNSGVVSPLQHITADSMNLEQPLRMIPFLLIDEINDASPAAIDGLQIGDQIVKFGSVEVGDQILTRLSSVIQLNQGKPIAVVIMRQGVLMNITMTPRQWHGRGLMGCHFQTL</sequence>
<feature type="domain" description="Nas2 N-terminal" evidence="2">
    <location>
        <begin position="12"/>
        <end position="89"/>
    </location>
</feature>
<evidence type="ECO:0000259" key="2">
    <source>
        <dbReference type="Pfam" id="PF18265"/>
    </source>
</evidence>
<dbReference type="GO" id="GO:0005737">
    <property type="term" value="C:cytoplasm"/>
    <property type="evidence" value="ECO:0000318"/>
    <property type="project" value="GO_Central"/>
</dbReference>
<organism evidence="3 4">
    <name type="scientific">Zostera marina</name>
    <name type="common">Eelgrass</name>
    <dbReference type="NCBI Taxonomy" id="29655"/>
    <lineage>
        <taxon>Eukaryota</taxon>
        <taxon>Viridiplantae</taxon>
        <taxon>Streptophyta</taxon>
        <taxon>Embryophyta</taxon>
        <taxon>Tracheophyta</taxon>
        <taxon>Spermatophyta</taxon>
        <taxon>Magnoliopsida</taxon>
        <taxon>Liliopsida</taxon>
        <taxon>Zosteraceae</taxon>
        <taxon>Zostera</taxon>
    </lineage>
</organism>
<comment type="caution">
    <text evidence="3">The sequence shown here is derived from an EMBL/GenBank/DDBJ whole genome shotgun (WGS) entry which is preliminary data.</text>
</comment>
<dbReference type="InterPro" id="IPR040815">
    <property type="entry name" value="Nas2_N"/>
</dbReference>
<dbReference type="Gene3D" id="6.10.140.1710">
    <property type="match status" value="1"/>
</dbReference>
<reference evidence="4" key="1">
    <citation type="journal article" date="2016" name="Nature">
        <title>The genome of the seagrass Zostera marina reveals angiosperm adaptation to the sea.</title>
        <authorList>
            <person name="Olsen J.L."/>
            <person name="Rouze P."/>
            <person name="Verhelst B."/>
            <person name="Lin Y.-C."/>
            <person name="Bayer T."/>
            <person name="Collen J."/>
            <person name="Dattolo E."/>
            <person name="De Paoli E."/>
            <person name="Dittami S."/>
            <person name="Maumus F."/>
            <person name="Michel G."/>
            <person name="Kersting A."/>
            <person name="Lauritano C."/>
            <person name="Lohaus R."/>
            <person name="Toepel M."/>
            <person name="Tonon T."/>
            <person name="Vanneste K."/>
            <person name="Amirebrahimi M."/>
            <person name="Brakel J."/>
            <person name="Bostroem C."/>
            <person name="Chovatia M."/>
            <person name="Grimwood J."/>
            <person name="Jenkins J.W."/>
            <person name="Jueterbock A."/>
            <person name="Mraz A."/>
            <person name="Stam W.T."/>
            <person name="Tice H."/>
            <person name="Bornberg-Bauer E."/>
            <person name="Green P.J."/>
            <person name="Pearson G.A."/>
            <person name="Procaccini G."/>
            <person name="Duarte C.M."/>
            <person name="Schmutz J."/>
            <person name="Reusch T.B.H."/>
            <person name="Van de Peer Y."/>
        </authorList>
    </citation>
    <scope>NUCLEOTIDE SEQUENCE [LARGE SCALE GENOMIC DNA]</scope>
    <source>
        <strain evidence="4">cv. Finnish</strain>
    </source>
</reference>
<dbReference type="OMA" id="DWGGRGM"/>
<gene>
    <name evidence="3" type="ORF">ZOSMA_45G00270</name>
</gene>
<dbReference type="SUPFAM" id="SSF50156">
    <property type="entry name" value="PDZ domain-like"/>
    <property type="match status" value="1"/>
</dbReference>
<evidence type="ECO:0000313" key="3">
    <source>
        <dbReference type="EMBL" id="KMZ62488.1"/>
    </source>
</evidence>
<name>A0A0K9P0I0_ZOSMR</name>
<dbReference type="GO" id="GO:0005634">
    <property type="term" value="C:nucleus"/>
    <property type="evidence" value="ECO:0000318"/>
    <property type="project" value="GO_Central"/>
</dbReference>
<dbReference type="OrthoDB" id="72325at2759"/>
<keyword evidence="4" id="KW-1185">Reference proteome</keyword>
<dbReference type="Pfam" id="PF18265">
    <property type="entry name" value="Nas2_N"/>
    <property type="match status" value="1"/>
</dbReference>
<proteinExistence type="predicted"/>
<dbReference type="STRING" id="29655.A0A0K9P0I0"/>
<dbReference type="PANTHER" id="PTHR12651">
    <property type="entry name" value="26S PROTEASOME NON-ATPASE REGULATORY SUBUNIT 9"/>
    <property type="match status" value="1"/>
</dbReference>
<dbReference type="Gene3D" id="2.30.42.10">
    <property type="match status" value="1"/>
</dbReference>
<dbReference type="GO" id="GO:0070682">
    <property type="term" value="P:proteasome regulatory particle assembly"/>
    <property type="evidence" value="ECO:0000318"/>
    <property type="project" value="GO_Central"/>
</dbReference>
<dbReference type="AlphaFoldDB" id="A0A0K9P0I0"/>
<evidence type="ECO:0000313" key="4">
    <source>
        <dbReference type="Proteomes" id="UP000036987"/>
    </source>
</evidence>
<keyword evidence="3" id="KW-0647">Proteasome</keyword>
<protein>
    <submittedName>
        <fullName evidence="3">26S proteasome non-ATPase regulatory subunit 9</fullName>
    </submittedName>
</protein>
<dbReference type="InterPro" id="IPR035269">
    <property type="entry name" value="PSMD9"/>
</dbReference>
<dbReference type="GO" id="GO:0000502">
    <property type="term" value="C:proteasome complex"/>
    <property type="evidence" value="ECO:0007669"/>
    <property type="project" value="UniProtKB-KW"/>
</dbReference>